<evidence type="ECO:0000313" key="3">
    <source>
        <dbReference type="Proteomes" id="UP001159405"/>
    </source>
</evidence>
<comment type="caution">
    <text evidence="2">The sequence shown here is derived from an EMBL/GenBank/DDBJ whole genome shotgun (WGS) entry which is preliminary data.</text>
</comment>
<dbReference type="EMBL" id="CALNXK010000022">
    <property type="protein sequence ID" value="CAH3109893.1"/>
    <property type="molecule type" value="Genomic_DNA"/>
</dbReference>
<name>A0ABN8NHX7_9CNID</name>
<sequence length="594" mass="67524">MGDIEQKTRSQVKELGGQLREMSIDMRVFSLTMRSLYAEKAVGTDHELARRFRELREKTRDDAMVYLKGILPTSTKFVASISEYFEYYEALEYGEWVDMISDILEETVGYRELCEVVLKMHEDILVPLKKRKDTANIMVTEFKDLTEEYERQREELEAAASTKRGWAWFLCFIPGVNMIATPLLAAAAESDLAEAVAKGKQAQIAEAASITVGTVLIPALEHFIDGLRKAAGFFAVMEQELRKFEGKAEKAKDNPKKLYYKVMNKEAKDMKSICQIFYAALPDMADIEKSARDAVVELHQQIQTMTNNLRSFSSSMRYLYEEKDSFTFFSGAGMKLKQLRDDSRSDAMVVLKEVLPLSTKFVTSVSNFFDWYEGLEFQQWCEKIPWILQKTVDYRQLSEMLLKKYEATLTPLKKRQDHARLLVTELGDLERSYERKKRELEDTAATKRGWAIGLAFVPVVNLVASPALACSAQSDIEEAARQGALAAVQKDAARKVSGKLIPALQDFVAGVTKAAGFFSVMEQEFRKFEGKAEKGNDTRKFLHYKVMKKEARDMKSICRVFNAALPEVQRDLSLMEGSGIMSLLDVILRCLTAH</sequence>
<gene>
    <name evidence="2" type="ORF">PLOB_00018899</name>
</gene>
<feature type="coiled-coil region" evidence="1">
    <location>
        <begin position="135"/>
        <end position="162"/>
    </location>
</feature>
<reference evidence="2 3" key="1">
    <citation type="submission" date="2022-05" db="EMBL/GenBank/DDBJ databases">
        <authorList>
            <consortium name="Genoscope - CEA"/>
            <person name="William W."/>
        </authorList>
    </citation>
    <scope>NUCLEOTIDE SEQUENCE [LARGE SCALE GENOMIC DNA]</scope>
</reference>
<dbReference type="Proteomes" id="UP001159405">
    <property type="component" value="Unassembled WGS sequence"/>
</dbReference>
<evidence type="ECO:0000313" key="2">
    <source>
        <dbReference type="EMBL" id="CAH3109893.1"/>
    </source>
</evidence>
<evidence type="ECO:0000256" key="1">
    <source>
        <dbReference type="SAM" id="Coils"/>
    </source>
</evidence>
<proteinExistence type="predicted"/>
<keyword evidence="1" id="KW-0175">Coiled coil</keyword>
<feature type="coiled-coil region" evidence="1">
    <location>
        <begin position="419"/>
        <end position="446"/>
    </location>
</feature>
<protein>
    <submittedName>
        <fullName evidence="2">Uncharacterized protein</fullName>
    </submittedName>
</protein>
<accession>A0ABN8NHX7</accession>
<organism evidence="2 3">
    <name type="scientific">Porites lobata</name>
    <dbReference type="NCBI Taxonomy" id="104759"/>
    <lineage>
        <taxon>Eukaryota</taxon>
        <taxon>Metazoa</taxon>
        <taxon>Cnidaria</taxon>
        <taxon>Anthozoa</taxon>
        <taxon>Hexacorallia</taxon>
        <taxon>Scleractinia</taxon>
        <taxon>Fungiina</taxon>
        <taxon>Poritidae</taxon>
        <taxon>Porites</taxon>
    </lineage>
</organism>
<keyword evidence="3" id="KW-1185">Reference proteome</keyword>